<feature type="non-terminal residue" evidence="1">
    <location>
        <position position="1"/>
    </location>
</feature>
<reference evidence="1" key="1">
    <citation type="submission" date="2021-06" db="EMBL/GenBank/DDBJ databases">
        <authorList>
            <person name="Kallberg Y."/>
            <person name="Tangrot J."/>
            <person name="Rosling A."/>
        </authorList>
    </citation>
    <scope>NUCLEOTIDE SEQUENCE</scope>
    <source>
        <strain evidence="1">MA453B</strain>
    </source>
</reference>
<name>A0A9N9K0Z1_9GLOM</name>
<dbReference type="Proteomes" id="UP000789405">
    <property type="component" value="Unassembled WGS sequence"/>
</dbReference>
<comment type="caution">
    <text evidence="1">The sequence shown here is derived from an EMBL/GenBank/DDBJ whole genome shotgun (WGS) entry which is preliminary data.</text>
</comment>
<proteinExistence type="predicted"/>
<sequence>MSISNLERRSSANRFTLFSHKNLDNKSIPPLDFVKEDEIKDQEAEPILSEPGLEGLNISQEELIVFYEKEAIRDKKNIAKLKSILS</sequence>
<accession>A0A9N9K0Z1</accession>
<organism evidence="1 2">
    <name type="scientific">Dentiscutata erythropus</name>
    <dbReference type="NCBI Taxonomy" id="1348616"/>
    <lineage>
        <taxon>Eukaryota</taxon>
        <taxon>Fungi</taxon>
        <taxon>Fungi incertae sedis</taxon>
        <taxon>Mucoromycota</taxon>
        <taxon>Glomeromycotina</taxon>
        <taxon>Glomeromycetes</taxon>
        <taxon>Diversisporales</taxon>
        <taxon>Gigasporaceae</taxon>
        <taxon>Dentiscutata</taxon>
    </lineage>
</organism>
<evidence type="ECO:0000313" key="1">
    <source>
        <dbReference type="EMBL" id="CAG8806794.1"/>
    </source>
</evidence>
<dbReference type="AlphaFoldDB" id="A0A9N9K0Z1"/>
<protein>
    <submittedName>
        <fullName evidence="1">26768_t:CDS:1</fullName>
    </submittedName>
</protein>
<gene>
    <name evidence="1" type="ORF">DERYTH_LOCUS24543</name>
</gene>
<evidence type="ECO:0000313" key="2">
    <source>
        <dbReference type="Proteomes" id="UP000789405"/>
    </source>
</evidence>
<keyword evidence="2" id="KW-1185">Reference proteome</keyword>
<feature type="non-terminal residue" evidence="1">
    <location>
        <position position="86"/>
    </location>
</feature>
<dbReference type="EMBL" id="CAJVPY010041680">
    <property type="protein sequence ID" value="CAG8806794.1"/>
    <property type="molecule type" value="Genomic_DNA"/>
</dbReference>